<dbReference type="NCBIfam" id="TIGR02531">
    <property type="entry name" value="yecD_yerC"/>
    <property type="match status" value="1"/>
</dbReference>
<evidence type="ECO:0000313" key="1">
    <source>
        <dbReference type="EMBL" id="PIS42843.1"/>
    </source>
</evidence>
<reference evidence="1 2" key="1">
    <citation type="submission" date="2017-09" db="EMBL/GenBank/DDBJ databases">
        <title>Depth-based differentiation of microbial function through sediment-hosted aquifers and enrichment of novel symbionts in the deep terrestrial subsurface.</title>
        <authorList>
            <person name="Probst A.J."/>
            <person name="Ladd B."/>
            <person name="Jarett J.K."/>
            <person name="Geller-Mcgrath D.E."/>
            <person name="Sieber C.M."/>
            <person name="Emerson J.B."/>
            <person name="Anantharaman K."/>
            <person name="Thomas B.C."/>
            <person name="Malmstrom R."/>
            <person name="Stieglmeier M."/>
            <person name="Klingl A."/>
            <person name="Woyke T."/>
            <person name="Ryan C.M."/>
            <person name="Banfield J.F."/>
        </authorList>
    </citation>
    <scope>NUCLEOTIDE SEQUENCE [LARGE SCALE GENOMIC DNA]</scope>
    <source>
        <strain evidence="1">CG08_land_8_20_14_0_20_40_16</strain>
    </source>
</reference>
<evidence type="ECO:0008006" key="3">
    <source>
        <dbReference type="Google" id="ProtNLM"/>
    </source>
</evidence>
<name>A0A2H0YYN7_9BACT</name>
<dbReference type="InterPro" id="IPR000831">
    <property type="entry name" value="Trp_repress"/>
</dbReference>
<dbReference type="Proteomes" id="UP000231542">
    <property type="component" value="Unassembled WGS sequence"/>
</dbReference>
<dbReference type="PANTHER" id="PTHR40080:SF1">
    <property type="entry name" value="TRPR-LIKE PROTEIN YERC_YECD"/>
    <property type="match status" value="1"/>
</dbReference>
<proteinExistence type="predicted"/>
<dbReference type="AlphaFoldDB" id="A0A2H0YYN7"/>
<dbReference type="Pfam" id="PF01371">
    <property type="entry name" value="Trp_repressor"/>
    <property type="match status" value="1"/>
</dbReference>
<dbReference type="SUPFAM" id="SSF48295">
    <property type="entry name" value="TrpR-like"/>
    <property type="match status" value="1"/>
</dbReference>
<gene>
    <name evidence="1" type="ORF">COT24_01310</name>
</gene>
<dbReference type="GO" id="GO:0003700">
    <property type="term" value="F:DNA-binding transcription factor activity"/>
    <property type="evidence" value="ECO:0007669"/>
    <property type="project" value="InterPro"/>
</dbReference>
<dbReference type="EMBL" id="PEXU01000015">
    <property type="protein sequence ID" value="PIS42843.1"/>
    <property type="molecule type" value="Genomic_DNA"/>
</dbReference>
<dbReference type="GO" id="GO:0043565">
    <property type="term" value="F:sequence-specific DNA binding"/>
    <property type="evidence" value="ECO:0007669"/>
    <property type="project" value="InterPro"/>
</dbReference>
<protein>
    <recommendedName>
        <fullName evidence="3">TrpR like protein, YerC/YecD</fullName>
    </recommendedName>
</protein>
<organism evidence="1 2">
    <name type="scientific">Candidatus Kerfeldbacteria bacterium CG08_land_8_20_14_0_20_40_16</name>
    <dbReference type="NCBI Taxonomy" id="2014244"/>
    <lineage>
        <taxon>Bacteria</taxon>
        <taxon>Candidatus Kerfeldiibacteriota</taxon>
    </lineage>
</organism>
<dbReference type="Gene3D" id="1.10.1270.10">
    <property type="entry name" value="TrpR-like"/>
    <property type="match status" value="1"/>
</dbReference>
<sequence length="104" mass="12273">MSRYNEKKISYAHQEQLVDMFCEILCQLKSKQAIKNFLKDVLNRQERITLIRRLLIAEMLYGGSTYKEIAKRLHCGFPTIARVARWLHFGRGGYQKAIQLKKVK</sequence>
<evidence type="ECO:0000313" key="2">
    <source>
        <dbReference type="Proteomes" id="UP000231542"/>
    </source>
</evidence>
<dbReference type="PANTHER" id="PTHR40080">
    <property type="entry name" value="LMO1763 PROTEIN"/>
    <property type="match status" value="1"/>
</dbReference>
<dbReference type="InterPro" id="IPR010921">
    <property type="entry name" value="Trp_repressor/repl_initiator"/>
</dbReference>
<dbReference type="InterPro" id="IPR038116">
    <property type="entry name" value="TrpR-like_sf"/>
</dbReference>
<comment type="caution">
    <text evidence="1">The sequence shown here is derived from an EMBL/GenBank/DDBJ whole genome shotgun (WGS) entry which is preliminary data.</text>
</comment>
<dbReference type="InterPro" id="IPR013368">
    <property type="entry name" value="YecD_YerC"/>
</dbReference>
<accession>A0A2H0YYN7</accession>